<feature type="compositionally biased region" description="Acidic residues" evidence="1">
    <location>
        <begin position="557"/>
        <end position="568"/>
    </location>
</feature>
<dbReference type="EMBL" id="ML996584">
    <property type="protein sequence ID" value="KAF2753544.1"/>
    <property type="molecule type" value="Genomic_DNA"/>
</dbReference>
<dbReference type="RefSeq" id="XP_033595995.1">
    <property type="nucleotide sequence ID" value="XM_033749698.1"/>
</dbReference>
<organism evidence="3 4">
    <name type="scientific">Pseudovirgaria hyperparasitica</name>
    <dbReference type="NCBI Taxonomy" id="470096"/>
    <lineage>
        <taxon>Eukaryota</taxon>
        <taxon>Fungi</taxon>
        <taxon>Dikarya</taxon>
        <taxon>Ascomycota</taxon>
        <taxon>Pezizomycotina</taxon>
        <taxon>Dothideomycetes</taxon>
        <taxon>Dothideomycetes incertae sedis</taxon>
        <taxon>Acrospermales</taxon>
        <taxon>Acrospermaceae</taxon>
        <taxon>Pseudovirgaria</taxon>
    </lineage>
</organism>
<gene>
    <name evidence="3" type="ORF">EJ05DRAFT_542027</name>
</gene>
<protein>
    <recommendedName>
        <fullName evidence="2">WKF domain-containing protein</fullName>
    </recommendedName>
</protein>
<evidence type="ECO:0000259" key="2">
    <source>
        <dbReference type="Pfam" id="PF10180"/>
    </source>
</evidence>
<dbReference type="PANTHER" id="PTHR22306">
    <property type="entry name" value="CHROMOSOME 7 OPEN READING FRAME 50"/>
    <property type="match status" value="1"/>
</dbReference>
<dbReference type="PANTHER" id="PTHR22306:SF2">
    <property type="entry name" value="CHROMOSOME 7 OPEN READING FRAME 50"/>
    <property type="match status" value="1"/>
</dbReference>
<evidence type="ECO:0000313" key="3">
    <source>
        <dbReference type="EMBL" id="KAF2753544.1"/>
    </source>
</evidence>
<feature type="compositionally biased region" description="Acidic residues" evidence="1">
    <location>
        <begin position="473"/>
        <end position="483"/>
    </location>
</feature>
<feature type="region of interest" description="Disordered" evidence="1">
    <location>
        <begin position="385"/>
        <end position="502"/>
    </location>
</feature>
<dbReference type="Proteomes" id="UP000799437">
    <property type="component" value="Unassembled WGS sequence"/>
</dbReference>
<feature type="compositionally biased region" description="Basic and acidic residues" evidence="1">
    <location>
        <begin position="91"/>
        <end position="109"/>
    </location>
</feature>
<dbReference type="Pfam" id="PF10180">
    <property type="entry name" value="WKF"/>
    <property type="match status" value="1"/>
</dbReference>
<feature type="region of interest" description="Disordered" evidence="1">
    <location>
        <begin position="517"/>
        <end position="568"/>
    </location>
</feature>
<dbReference type="AlphaFoldDB" id="A0A6A6VUZ6"/>
<feature type="compositionally biased region" description="Low complexity" evidence="1">
    <location>
        <begin position="411"/>
        <end position="431"/>
    </location>
</feature>
<feature type="compositionally biased region" description="Low complexity" evidence="1">
    <location>
        <begin position="461"/>
        <end position="472"/>
    </location>
</feature>
<dbReference type="InterPro" id="IPR019327">
    <property type="entry name" value="WKF"/>
</dbReference>
<sequence>MALNSTTAISVAAHVPAWKRLGLRLKCQSDGTGEARTCPLATSIPLDIGIQSASTSEEVLRPKPQQSTEKRKRDGDISTGESSTKKKRHSDPRELRKTERIKDLAREKTNTPLTISTEAHDNEDLKFNTSVKTKRSSLSSSIRHQVSKAADARSSSPRKTVSFSADTKTDDGSSAQDLFRTWSDSQQQGEYGLTPEEIAEYLEPGSLPAKAKSDSPEVVQDRIKQKKIKKASRHLEKSSIESEPFLKYLHTYATDRRNWKFNKTHQTTLLKHAFNIFRIPDDMEADILAYLAGLQGDAAKSRLRGTAQEIIASSAAIQDAGTMSESVVRDSAHDNALAERLIHEKKRRRAEKILFTIGPEPTNPSSGSALPIQKHNSASTAVPKGTLLKFDDEPLPPVQPRSRRKKRRTDVSSSSESSSDTSSDSDGSDVSMPSRIGDAPKRTPAIAKPRVPVSSPLVPGEAASALSSSDSSSDSDTDSESDDEGHAAKKSKSQSHISEDIRMQLFGSAPFVNEGMKATSTNRFSSPGAASTSGEDSGEEHSSDSGSDSEDSHVSEDDLSSDESSESE</sequence>
<reference evidence="3" key="1">
    <citation type="journal article" date="2020" name="Stud. Mycol.">
        <title>101 Dothideomycetes genomes: a test case for predicting lifestyles and emergence of pathogens.</title>
        <authorList>
            <person name="Haridas S."/>
            <person name="Albert R."/>
            <person name="Binder M."/>
            <person name="Bloem J."/>
            <person name="Labutti K."/>
            <person name="Salamov A."/>
            <person name="Andreopoulos B."/>
            <person name="Baker S."/>
            <person name="Barry K."/>
            <person name="Bills G."/>
            <person name="Bluhm B."/>
            <person name="Cannon C."/>
            <person name="Castanera R."/>
            <person name="Culley D."/>
            <person name="Daum C."/>
            <person name="Ezra D."/>
            <person name="Gonzalez J."/>
            <person name="Henrissat B."/>
            <person name="Kuo A."/>
            <person name="Liang C."/>
            <person name="Lipzen A."/>
            <person name="Lutzoni F."/>
            <person name="Magnuson J."/>
            <person name="Mondo S."/>
            <person name="Nolan M."/>
            <person name="Ohm R."/>
            <person name="Pangilinan J."/>
            <person name="Park H.-J."/>
            <person name="Ramirez L."/>
            <person name="Alfaro M."/>
            <person name="Sun H."/>
            <person name="Tritt A."/>
            <person name="Yoshinaga Y."/>
            <person name="Zwiers L.-H."/>
            <person name="Turgeon B."/>
            <person name="Goodwin S."/>
            <person name="Spatafora J."/>
            <person name="Crous P."/>
            <person name="Grigoriev I."/>
        </authorList>
    </citation>
    <scope>NUCLEOTIDE SEQUENCE</scope>
    <source>
        <strain evidence="3">CBS 121739</strain>
    </source>
</reference>
<proteinExistence type="predicted"/>
<name>A0A6A6VUZ6_9PEZI</name>
<accession>A0A6A6VUZ6</accession>
<feature type="region of interest" description="Disordered" evidence="1">
    <location>
        <begin position="52"/>
        <end position="189"/>
    </location>
</feature>
<keyword evidence="4" id="KW-1185">Reference proteome</keyword>
<evidence type="ECO:0000256" key="1">
    <source>
        <dbReference type="SAM" id="MobiDB-lite"/>
    </source>
</evidence>
<evidence type="ECO:0000313" key="4">
    <source>
        <dbReference type="Proteomes" id="UP000799437"/>
    </source>
</evidence>
<feature type="compositionally biased region" description="Polar residues" evidence="1">
    <location>
        <begin position="153"/>
        <end position="189"/>
    </location>
</feature>
<dbReference type="OrthoDB" id="10261563at2759"/>
<feature type="compositionally biased region" description="Polar residues" evidence="1">
    <location>
        <begin position="518"/>
        <end position="532"/>
    </location>
</feature>
<feature type="domain" description="WKF" evidence="2">
    <location>
        <begin position="247"/>
        <end position="310"/>
    </location>
</feature>
<dbReference type="GeneID" id="54490752"/>